<dbReference type="GO" id="GO:0031470">
    <property type="term" value="C:carboxysome"/>
    <property type="evidence" value="ECO:0007669"/>
    <property type="project" value="UniProtKB-SubCell"/>
</dbReference>
<evidence type="ECO:0000256" key="1">
    <source>
        <dbReference type="ARBA" id="ARBA00023587"/>
    </source>
</evidence>
<dbReference type="EMBL" id="RBZM01000005">
    <property type="protein sequence ID" value="RKP54071.1"/>
    <property type="molecule type" value="Genomic_DNA"/>
</dbReference>
<proteinExistence type="predicted"/>
<evidence type="ECO:0000313" key="5">
    <source>
        <dbReference type="Proteomes" id="UP000282076"/>
    </source>
</evidence>
<comment type="subcellular location">
    <subcellularLocation>
        <location evidence="1">Carboxysome</location>
    </subcellularLocation>
</comment>
<dbReference type="PANTHER" id="PTHR36539">
    <property type="entry name" value="ETHANOLAMINE UTILIZATION PROTEIN EUTN"/>
    <property type="match status" value="1"/>
</dbReference>
<dbReference type="InterPro" id="IPR036677">
    <property type="entry name" value="EutN_CcmL_sf"/>
</dbReference>
<dbReference type="InterPro" id="IPR004992">
    <property type="entry name" value="EutN_CcmL"/>
</dbReference>
<dbReference type="RefSeq" id="WP_120977126.1">
    <property type="nucleotide sequence ID" value="NZ_RBZM01000005.1"/>
</dbReference>
<evidence type="ECO:0000256" key="2">
    <source>
        <dbReference type="ARBA" id="ARBA00023669"/>
    </source>
</evidence>
<accession>A0A494XTW5</accession>
<dbReference type="Pfam" id="PF03319">
    <property type="entry name" value="EutN_CcmL"/>
    <property type="match status" value="1"/>
</dbReference>
<dbReference type="AlphaFoldDB" id="A0A494XTW5"/>
<organism evidence="4 5">
    <name type="scientific">Cohnella endophytica</name>
    <dbReference type="NCBI Taxonomy" id="2419778"/>
    <lineage>
        <taxon>Bacteria</taxon>
        <taxon>Bacillati</taxon>
        <taxon>Bacillota</taxon>
        <taxon>Bacilli</taxon>
        <taxon>Bacillales</taxon>
        <taxon>Paenibacillaceae</taxon>
        <taxon>Cohnella</taxon>
    </lineage>
</organism>
<evidence type="ECO:0000256" key="3">
    <source>
        <dbReference type="ARBA" id="ARBA00024446"/>
    </source>
</evidence>
<dbReference type="PROSITE" id="PS51932">
    <property type="entry name" value="BMV"/>
    <property type="match status" value="1"/>
</dbReference>
<gene>
    <name evidence="4" type="ORF">D7Z26_11820</name>
</gene>
<dbReference type="SUPFAM" id="SSF159133">
    <property type="entry name" value="EutN/CcmL-like"/>
    <property type="match status" value="1"/>
</dbReference>
<comment type="caution">
    <text evidence="4">The sequence shown here is derived from an EMBL/GenBank/DDBJ whole genome shotgun (WGS) entry which is preliminary data.</text>
</comment>
<evidence type="ECO:0000313" key="4">
    <source>
        <dbReference type="EMBL" id="RKP54071.1"/>
    </source>
</evidence>
<sequence>MFLGRVIGSVWATQKEEGMDNLKLMVIQPIDFRNADAGQHVIAADRIGAGVGEKVIVSRGSPARILFGGRMVPIDAMIVGIVDSFDVMPEKPDEEETAWKSSRSSG</sequence>
<protein>
    <submittedName>
        <fullName evidence="4">Ethanolamine utilization protein EutN</fullName>
    </submittedName>
</protein>
<keyword evidence="2" id="KW-1282">Carboxysome</keyword>
<reference evidence="4 5" key="1">
    <citation type="submission" date="2018-10" db="EMBL/GenBank/DDBJ databases">
        <title>Cohnella sp. M2MS4P-1, whole genome shotgun sequence.</title>
        <authorList>
            <person name="Tuo L."/>
        </authorList>
    </citation>
    <scope>NUCLEOTIDE SEQUENCE [LARGE SCALE GENOMIC DNA]</scope>
    <source>
        <strain evidence="4 5">M2MS4P-1</strain>
    </source>
</reference>
<name>A0A494XTW5_9BACL</name>
<dbReference type="CDD" id="cd01614">
    <property type="entry name" value="EutN_CcmL"/>
    <property type="match status" value="1"/>
</dbReference>
<dbReference type="OrthoDB" id="196195at2"/>
<keyword evidence="5" id="KW-1185">Reference proteome</keyword>
<dbReference type="Proteomes" id="UP000282076">
    <property type="component" value="Unassembled WGS sequence"/>
</dbReference>
<keyword evidence="3" id="KW-1283">Bacterial microcompartment</keyword>
<dbReference type="Gene3D" id="2.40.50.220">
    <property type="entry name" value="EutN/Ccml"/>
    <property type="match status" value="1"/>
</dbReference>